<dbReference type="GO" id="GO:0004197">
    <property type="term" value="F:cysteine-type endopeptidase activity"/>
    <property type="evidence" value="ECO:0007669"/>
    <property type="project" value="UniProtKB-EC"/>
</dbReference>
<evidence type="ECO:0000256" key="3">
    <source>
        <dbReference type="ARBA" id="ARBA00012628"/>
    </source>
</evidence>
<dbReference type="InterPro" id="IPR001096">
    <property type="entry name" value="Peptidase_C13"/>
</dbReference>
<dbReference type="GO" id="GO:0051603">
    <property type="term" value="P:proteolysis involved in protein catabolic process"/>
    <property type="evidence" value="ECO:0007669"/>
    <property type="project" value="InterPro"/>
</dbReference>
<evidence type="ECO:0000313" key="14">
    <source>
        <dbReference type="RefSeq" id="XP_027187194.1"/>
    </source>
</evidence>
<evidence type="ECO:0000256" key="10">
    <source>
        <dbReference type="PIRSR" id="PIRSR019663-1"/>
    </source>
</evidence>
<dbReference type="PIRSF" id="PIRSF500139">
    <property type="entry name" value="AE"/>
    <property type="match status" value="1"/>
</dbReference>
<evidence type="ECO:0000256" key="2">
    <source>
        <dbReference type="ARBA" id="ARBA00009941"/>
    </source>
</evidence>
<dbReference type="GO" id="GO:0005773">
    <property type="term" value="C:vacuole"/>
    <property type="evidence" value="ECO:0007669"/>
    <property type="project" value="GOC"/>
</dbReference>
<evidence type="ECO:0000256" key="9">
    <source>
        <dbReference type="ARBA" id="ARBA00023180"/>
    </source>
</evidence>
<keyword evidence="6" id="KW-0378">Hydrolase</keyword>
<evidence type="ECO:0000256" key="6">
    <source>
        <dbReference type="ARBA" id="ARBA00022801"/>
    </source>
</evidence>
<dbReference type="OrthoDB" id="192611at2759"/>
<dbReference type="Gene3D" id="1.10.132.130">
    <property type="match status" value="1"/>
</dbReference>
<name>A0A3Q7X065_CICAR</name>
<feature type="chain" id="PRO_5018536123" description="legumain" evidence="11">
    <location>
        <begin position="28"/>
        <end position="635"/>
    </location>
</feature>
<gene>
    <name evidence="14" type="primary">LOC101492543</name>
</gene>
<dbReference type="AlphaFoldDB" id="A0A3Q7X065"/>
<keyword evidence="5 11" id="KW-0732">Signal</keyword>
<dbReference type="InterPro" id="IPR048501">
    <property type="entry name" value="Legum_prodom"/>
</dbReference>
<feature type="active site" evidence="10">
    <location>
        <position position="160"/>
    </location>
</feature>
<protein>
    <recommendedName>
        <fullName evidence="3">legumain</fullName>
        <ecNumber evidence="3">3.4.22.34</ecNumber>
    </recommendedName>
</protein>
<feature type="domain" description="Legumain prodomain" evidence="12">
    <location>
        <begin position="533"/>
        <end position="628"/>
    </location>
</feature>
<dbReference type="Gene3D" id="3.40.50.1460">
    <property type="match status" value="2"/>
</dbReference>
<dbReference type="Pfam" id="PF01650">
    <property type="entry name" value="Peptidase_C13"/>
    <property type="match status" value="2"/>
</dbReference>
<sequence length="635" mass="72221">MDRRMRFWDVALIVMVCMSVTVTKSNGARPLNNQLQEGTGVKWAFLVAGSRGYGNYRHQADVCHAYQVLKSGGLKDENIIVMMYDDIADSIENPIPGAIINQPDGPDVFQGVPLDYTGLDANINNFYAVLRGYKSGLIGGSGKVLNSKPEDTVFIYIASHGNKGIIGLPDDNLIYADQFLERLKINYKKMVIYIESCNAGSMFEGLLRDDLNIYATTSSNSDENSHAFYCPGGIMPPPPTYTVCLGDLYSISWLEFSDFYDRANKTLHDQYDVVSRSINSIHTYYMSHVMPYGNMTMNEDLLETYLGRAKPARANDNYHFNRTTTHEHSNKRFNTTTRLVSQQDAHLLYLNLKVIYIESCNAGSMFEGLLRDDLNIYATTSSNSDENSHAFYCPGGIMPPPPYYNVCLGDLYSISWLEFSDFYDRANKTLHDQYDVTWFRTLFTGEEYMSHVMPYGNMTMNEDLLETYLGRAKPARANDNYHFNRTTTHEHSNKRFNTTTRLVSQQDAHLLYLNLKLEKAPDDSMDKSKAQIELDDEISHRKHDDQSVYLIWKLLFGEDTPSTMMANLRSVGQPLVDDWDCLRMLKNTYEHHCGVLSHYGLKYMQAFANMCNDGISKKQMIAAASQACHVKNDVP</sequence>
<evidence type="ECO:0000256" key="8">
    <source>
        <dbReference type="ARBA" id="ARBA00023157"/>
    </source>
</evidence>
<dbReference type="FunFam" id="3.40.50.1460:FF:000006">
    <property type="entry name" value="Legumain"/>
    <property type="match status" value="1"/>
</dbReference>
<comment type="similarity">
    <text evidence="2">Belongs to the peptidase C13 family.</text>
</comment>
<dbReference type="FunFam" id="1.10.132.130:FF:000001">
    <property type="entry name" value="Vacuolar-processing enzyme beta-isozyme"/>
    <property type="match status" value="1"/>
</dbReference>
<dbReference type="InterPro" id="IPR046427">
    <property type="entry name" value="Legumain_prodom_sf"/>
</dbReference>
<evidence type="ECO:0000256" key="1">
    <source>
        <dbReference type="ARBA" id="ARBA00000810"/>
    </source>
</evidence>
<dbReference type="EC" id="3.4.22.34" evidence="3"/>
<evidence type="ECO:0000256" key="5">
    <source>
        <dbReference type="ARBA" id="ARBA00022729"/>
    </source>
</evidence>
<dbReference type="CDD" id="cd21115">
    <property type="entry name" value="legumain_C"/>
    <property type="match status" value="1"/>
</dbReference>
<dbReference type="PIRSF" id="PIRSF019663">
    <property type="entry name" value="Legumain"/>
    <property type="match status" value="1"/>
</dbReference>
<keyword evidence="13" id="KW-1185">Reference proteome</keyword>
<dbReference type="Proteomes" id="UP000087171">
    <property type="component" value="Unplaced"/>
</dbReference>
<evidence type="ECO:0000313" key="13">
    <source>
        <dbReference type="Proteomes" id="UP000087171"/>
    </source>
</evidence>
<keyword evidence="4" id="KW-0645">Protease</keyword>
<dbReference type="PANTHER" id="PTHR12000">
    <property type="entry name" value="HEMOGLOBINASE FAMILY MEMBER"/>
    <property type="match status" value="1"/>
</dbReference>
<accession>A0A3Q7X065</accession>
<reference evidence="14" key="1">
    <citation type="submission" date="2025-08" db="UniProtKB">
        <authorList>
            <consortium name="RefSeq"/>
        </authorList>
    </citation>
    <scope>IDENTIFICATION</scope>
    <source>
        <tissue evidence="14">Etiolated seedlings</tissue>
    </source>
</reference>
<dbReference type="Pfam" id="PF20985">
    <property type="entry name" value="Legum_prodom"/>
    <property type="match status" value="1"/>
</dbReference>
<evidence type="ECO:0000259" key="12">
    <source>
        <dbReference type="Pfam" id="PF20985"/>
    </source>
</evidence>
<dbReference type="RefSeq" id="XP_027187194.1">
    <property type="nucleotide sequence ID" value="XM_027331393.1"/>
</dbReference>
<comment type="catalytic activity">
    <reaction evidence="1">
        <text>Hydrolysis of proteins and small molecule substrates at -Asn-|-Xaa- bonds.</text>
        <dbReference type="EC" id="3.4.22.34"/>
    </reaction>
</comment>
<evidence type="ECO:0000256" key="4">
    <source>
        <dbReference type="ARBA" id="ARBA00022670"/>
    </source>
</evidence>
<evidence type="ECO:0000256" key="7">
    <source>
        <dbReference type="ARBA" id="ARBA00022807"/>
    </source>
</evidence>
<keyword evidence="9" id="KW-0325">Glycoprotein</keyword>
<feature type="signal peptide" evidence="11">
    <location>
        <begin position="1"/>
        <end position="27"/>
    </location>
</feature>
<dbReference type="STRING" id="3827.A0A3Q7X065"/>
<organism evidence="13 14">
    <name type="scientific">Cicer arietinum</name>
    <name type="common">Chickpea</name>
    <name type="synonym">Garbanzo</name>
    <dbReference type="NCBI Taxonomy" id="3827"/>
    <lineage>
        <taxon>Eukaryota</taxon>
        <taxon>Viridiplantae</taxon>
        <taxon>Streptophyta</taxon>
        <taxon>Embryophyta</taxon>
        <taxon>Tracheophyta</taxon>
        <taxon>Spermatophyta</taxon>
        <taxon>Magnoliopsida</taxon>
        <taxon>eudicotyledons</taxon>
        <taxon>Gunneridae</taxon>
        <taxon>Pentapetalae</taxon>
        <taxon>rosids</taxon>
        <taxon>fabids</taxon>
        <taxon>Fabales</taxon>
        <taxon>Fabaceae</taxon>
        <taxon>Papilionoideae</taxon>
        <taxon>50 kb inversion clade</taxon>
        <taxon>NPAAA clade</taxon>
        <taxon>Hologalegina</taxon>
        <taxon>IRL clade</taxon>
        <taxon>Cicereae</taxon>
        <taxon>Cicer</taxon>
    </lineage>
</organism>
<dbReference type="InterPro" id="IPR043577">
    <property type="entry name" value="AE"/>
</dbReference>
<dbReference type="PANTHER" id="PTHR12000:SF52">
    <property type="entry name" value="LEGUMAIN PROTEIN-RELATED"/>
    <property type="match status" value="1"/>
</dbReference>
<proteinExistence type="inferred from homology"/>
<dbReference type="GO" id="GO:0006624">
    <property type="term" value="P:vacuolar protein processing"/>
    <property type="evidence" value="ECO:0007669"/>
    <property type="project" value="TreeGrafter"/>
</dbReference>
<dbReference type="PRINTS" id="PR00776">
    <property type="entry name" value="HEMOGLOBNASE"/>
</dbReference>
<feature type="active site" description="Nucleophile" evidence="10">
    <location>
        <position position="197"/>
    </location>
</feature>
<keyword evidence="7" id="KW-0788">Thiol protease</keyword>
<evidence type="ECO:0000256" key="11">
    <source>
        <dbReference type="SAM" id="SignalP"/>
    </source>
</evidence>
<keyword evidence="8" id="KW-1015">Disulfide bond</keyword>